<accession>A0A540R5B8</accession>
<comment type="similarity">
    <text evidence="1">Belongs to the UPF0337 (CsbD) family.</text>
</comment>
<dbReference type="RefSeq" id="WP_066486004.1">
    <property type="nucleotide sequence ID" value="NZ_JADPQA010000016.1"/>
</dbReference>
<dbReference type="Proteomes" id="UP000318080">
    <property type="component" value="Unassembled WGS sequence"/>
</dbReference>
<dbReference type="Gene3D" id="1.10.1470.10">
    <property type="entry name" value="YjbJ"/>
    <property type="match status" value="1"/>
</dbReference>
<organism evidence="4 5">
    <name type="scientific">Corynebacterium phoceense</name>
    <dbReference type="NCBI Taxonomy" id="1686286"/>
    <lineage>
        <taxon>Bacteria</taxon>
        <taxon>Bacillati</taxon>
        <taxon>Actinomycetota</taxon>
        <taxon>Actinomycetes</taxon>
        <taxon>Mycobacteriales</taxon>
        <taxon>Corynebacteriaceae</taxon>
        <taxon>Corynebacterium</taxon>
    </lineage>
</organism>
<dbReference type="AlphaFoldDB" id="A0A540R5B8"/>
<evidence type="ECO:0000256" key="2">
    <source>
        <dbReference type="SAM" id="MobiDB-lite"/>
    </source>
</evidence>
<feature type="region of interest" description="Disordered" evidence="2">
    <location>
        <begin position="1"/>
        <end position="50"/>
    </location>
</feature>
<dbReference type="InterPro" id="IPR008462">
    <property type="entry name" value="CsbD"/>
</dbReference>
<proteinExistence type="inferred from homology"/>
<name>A0A540R5B8_9CORY</name>
<evidence type="ECO:0000313" key="4">
    <source>
        <dbReference type="EMBL" id="TQE42896.1"/>
    </source>
</evidence>
<dbReference type="InterPro" id="IPR036629">
    <property type="entry name" value="YjbJ_sf"/>
</dbReference>
<evidence type="ECO:0000259" key="3">
    <source>
        <dbReference type="Pfam" id="PF05532"/>
    </source>
</evidence>
<protein>
    <submittedName>
        <fullName evidence="4">CsbD family protein</fullName>
    </submittedName>
</protein>
<evidence type="ECO:0000313" key="5">
    <source>
        <dbReference type="Proteomes" id="UP000318080"/>
    </source>
</evidence>
<feature type="domain" description="CsbD-like" evidence="3">
    <location>
        <begin position="4"/>
        <end position="54"/>
    </location>
</feature>
<dbReference type="SUPFAM" id="SSF69047">
    <property type="entry name" value="Hypothetical protein YjbJ"/>
    <property type="match status" value="1"/>
</dbReference>
<reference evidence="4 5" key="1">
    <citation type="submission" date="2019-06" db="EMBL/GenBank/DDBJ databases">
        <title>Draft genome of C. phoceense Strain 272.</title>
        <authorList>
            <person name="Pacheco L.G.C."/>
            <person name="Barberis C.M."/>
            <person name="Almuzara M.N."/>
            <person name="Traglia G.M."/>
            <person name="Santos C.S."/>
            <person name="Rocha D.J.P.G."/>
            <person name="Aguiar E.R.G.R."/>
            <person name="Vay C.A."/>
        </authorList>
    </citation>
    <scope>NUCLEOTIDE SEQUENCE [LARGE SCALE GENOMIC DNA]</scope>
    <source>
        <strain evidence="4 5">272</strain>
    </source>
</reference>
<comment type="caution">
    <text evidence="4">The sequence shown here is derived from an EMBL/GenBank/DDBJ whole genome shotgun (WGS) entry which is preliminary data.</text>
</comment>
<keyword evidence="5" id="KW-1185">Reference proteome</keyword>
<sequence>MSDFENKKDEVLGSAKEKFGQATDNESLENEGKADQAKAGVKQKFEDAKDAVKEKVDDSIAAVKDATED</sequence>
<feature type="compositionally biased region" description="Basic and acidic residues" evidence="2">
    <location>
        <begin position="1"/>
        <end position="19"/>
    </location>
</feature>
<dbReference type="STRING" id="1686286.GCA_900092335_00618"/>
<gene>
    <name evidence="4" type="ORF">EJK80_10305</name>
</gene>
<dbReference type="Pfam" id="PF05532">
    <property type="entry name" value="CsbD"/>
    <property type="match status" value="1"/>
</dbReference>
<dbReference type="EMBL" id="VHIR01000016">
    <property type="protein sequence ID" value="TQE42896.1"/>
    <property type="molecule type" value="Genomic_DNA"/>
</dbReference>
<dbReference type="GeneID" id="79851946"/>
<evidence type="ECO:0000256" key="1">
    <source>
        <dbReference type="ARBA" id="ARBA00009129"/>
    </source>
</evidence>